<sequence length="89" mass="10076">MPTRCASTGAVPRVRDLRGFLPGSPRHRENTHLAARPRHRYTVHERIRSAHDYRPGGFYSYGNTANMSVRSRSFVRAASRRTIPTPSGE</sequence>
<protein>
    <submittedName>
        <fullName evidence="1">Uncharacterized protein</fullName>
    </submittedName>
</protein>
<organism evidence="1 2">
    <name type="scientific">Burkholderia ambifaria (strain ATCC BAA-244 / DSM 16087 / CCUG 44356 / LMG 19182 / AMMD)</name>
    <name type="common">Burkholderia cepacia (strain AMMD)</name>
    <dbReference type="NCBI Taxonomy" id="339670"/>
    <lineage>
        <taxon>Bacteria</taxon>
        <taxon>Pseudomonadati</taxon>
        <taxon>Pseudomonadota</taxon>
        <taxon>Betaproteobacteria</taxon>
        <taxon>Burkholderiales</taxon>
        <taxon>Burkholderiaceae</taxon>
        <taxon>Burkholderia</taxon>
        <taxon>Burkholderia cepacia complex</taxon>
    </lineage>
</organism>
<proteinExistence type="predicted"/>
<dbReference type="EMBL" id="CP000441">
    <property type="protein sequence ID" value="ABI91109.1"/>
    <property type="molecule type" value="Genomic_DNA"/>
</dbReference>
<dbReference type="KEGG" id="bam:Bamb_5562"/>
<gene>
    <name evidence="1" type="ordered locus">Bamb_5562</name>
</gene>
<dbReference type="Proteomes" id="UP000000662">
    <property type="component" value="Chromosome 2"/>
</dbReference>
<evidence type="ECO:0000313" key="1">
    <source>
        <dbReference type="EMBL" id="ABI91109.1"/>
    </source>
</evidence>
<keyword evidence="2" id="KW-1185">Reference proteome</keyword>
<dbReference type="AlphaFoldDB" id="Q0B414"/>
<reference evidence="1" key="1">
    <citation type="submission" date="2006-08" db="EMBL/GenBank/DDBJ databases">
        <title>Complete sequence of Chromosome 2 of Burkholderia cepacia AMMD.</title>
        <authorList>
            <consortium name="US DOE Joint Genome Institute"/>
            <person name="Copeland A."/>
            <person name="Lucas S."/>
            <person name="Lapidus A."/>
            <person name="Barry K."/>
            <person name="Detter J.C."/>
            <person name="Glavina del Rio T."/>
            <person name="Hammon N."/>
            <person name="Israni S."/>
            <person name="Pitluck S."/>
            <person name="Bruce D."/>
            <person name="Chain P."/>
            <person name="Malfatti S."/>
            <person name="Shin M."/>
            <person name="Vergez L."/>
            <person name="Schmutz J."/>
            <person name="Larimer F."/>
            <person name="Land M."/>
            <person name="Hauser L."/>
            <person name="Kyrpides N."/>
            <person name="Kim E."/>
            <person name="Parke J."/>
            <person name="Coenye T."/>
            <person name="Konstantinidis K."/>
            <person name="Ramette A."/>
            <person name="Tiedje J."/>
            <person name="Richardson P."/>
        </authorList>
    </citation>
    <scope>NUCLEOTIDE SEQUENCE</scope>
    <source>
        <strain evidence="1">AMMD</strain>
    </source>
</reference>
<accession>Q0B414</accession>
<evidence type="ECO:0000313" key="2">
    <source>
        <dbReference type="Proteomes" id="UP000000662"/>
    </source>
</evidence>
<name>Q0B414_BURCM</name>